<comment type="caution">
    <text evidence="1">The sequence shown here is derived from an EMBL/GenBank/DDBJ whole genome shotgun (WGS) entry which is preliminary data.</text>
</comment>
<sequence length="291" mass="31212">MAMSEPFLAIDWGTTNRRVYLIENGMVRHTERDDAGAAKISDFEREIAAIRQRHGDYPVLMAGMVGSSIGWQETPYVPAPAGMKELASTLHYIDERTAIVPGMSWQAPDGRCDVMRGEEVQLLGAHAAGLVPEEAVLCQPGTHCKWAWLGGNGVERFVTAMTGELFAMLRQHSLLRPQLGGDVADGDAFRAGVAQGQHRDLAASLFGIRAAAMLDALSDADAASYASGVLIGADVANRMEHDKVGRVYILADVYLGTLYASAIAALGGDSVLIDSHETFVAGISTIRELQE</sequence>
<reference evidence="1 2" key="1">
    <citation type="submission" date="2018-09" db="EMBL/GenBank/DDBJ databases">
        <title>Altererythrobacter spongiae sp. nov., isolated from a marine sponge.</title>
        <authorList>
            <person name="Zhuang L."/>
            <person name="Luo L."/>
        </authorList>
    </citation>
    <scope>NUCLEOTIDE SEQUENCE [LARGE SCALE GENOMIC DNA]</scope>
    <source>
        <strain evidence="1 2">HN-Y73</strain>
    </source>
</reference>
<keyword evidence="2" id="KW-1185">Reference proteome</keyword>
<proteinExistence type="predicted"/>
<protein>
    <submittedName>
        <fullName evidence="1">2-dehydro-3-deoxygalactonokinase</fullName>
    </submittedName>
</protein>
<keyword evidence="1" id="KW-0808">Transferase</keyword>
<organism evidence="1 2">
    <name type="scientific">Altericroceibacterium spongiae</name>
    <dbReference type="NCBI Taxonomy" id="2320269"/>
    <lineage>
        <taxon>Bacteria</taxon>
        <taxon>Pseudomonadati</taxon>
        <taxon>Pseudomonadota</taxon>
        <taxon>Alphaproteobacteria</taxon>
        <taxon>Sphingomonadales</taxon>
        <taxon>Erythrobacteraceae</taxon>
        <taxon>Altericroceibacterium</taxon>
    </lineage>
</organism>
<dbReference type="EMBL" id="RAPF01000003">
    <property type="protein sequence ID" value="RKF21787.1"/>
    <property type="molecule type" value="Genomic_DNA"/>
</dbReference>
<dbReference type="InterPro" id="IPR042257">
    <property type="entry name" value="DGOK_C"/>
</dbReference>
<dbReference type="Gene3D" id="3.30.420.310">
    <property type="entry name" value="2-keto-3-deoxy-galactonokinase, C-terminal domain"/>
    <property type="match status" value="1"/>
</dbReference>
<dbReference type="Gene3D" id="3.30.420.300">
    <property type="entry name" value="2-keto-3-deoxy-galactonokinase, substrate binding domain"/>
    <property type="match status" value="1"/>
</dbReference>
<evidence type="ECO:0000313" key="1">
    <source>
        <dbReference type="EMBL" id="RKF21787.1"/>
    </source>
</evidence>
<dbReference type="GO" id="GO:0008671">
    <property type="term" value="F:2-dehydro-3-deoxygalactonokinase activity"/>
    <property type="evidence" value="ECO:0007669"/>
    <property type="project" value="InterPro"/>
</dbReference>
<name>A0A420EM41_9SPHN</name>
<dbReference type="Pfam" id="PF05035">
    <property type="entry name" value="DGOK"/>
    <property type="match status" value="1"/>
</dbReference>
<gene>
    <name evidence="1" type="ORF">D6851_07135</name>
</gene>
<dbReference type="InterPro" id="IPR042258">
    <property type="entry name" value="DGOK_N"/>
</dbReference>
<accession>A0A420EM41</accession>
<keyword evidence="1" id="KW-0418">Kinase</keyword>
<dbReference type="InterPro" id="IPR007729">
    <property type="entry name" value="DGOK"/>
</dbReference>
<dbReference type="GO" id="GO:0034194">
    <property type="term" value="P:D-galactonate catabolic process"/>
    <property type="evidence" value="ECO:0007669"/>
    <property type="project" value="InterPro"/>
</dbReference>
<dbReference type="AlphaFoldDB" id="A0A420EM41"/>
<dbReference type="OrthoDB" id="256574at2"/>
<dbReference type="CDD" id="cd24012">
    <property type="entry name" value="ASKHA_NBD_KDGal-kinase"/>
    <property type="match status" value="1"/>
</dbReference>
<evidence type="ECO:0000313" key="2">
    <source>
        <dbReference type="Proteomes" id="UP000284395"/>
    </source>
</evidence>
<dbReference type="Proteomes" id="UP000284395">
    <property type="component" value="Unassembled WGS sequence"/>
</dbReference>